<proteinExistence type="predicted"/>
<feature type="domain" description="NAD-dependent epimerase/dehydratase" evidence="1">
    <location>
        <begin position="3"/>
        <end position="210"/>
    </location>
</feature>
<keyword evidence="3" id="KW-1185">Reference proteome</keyword>
<dbReference type="RefSeq" id="WP_329496587.1">
    <property type="nucleotide sequence ID" value="NZ_CP108460.1"/>
</dbReference>
<dbReference type="InterPro" id="IPR050177">
    <property type="entry name" value="Lipid_A_modif_metabolic_enz"/>
</dbReference>
<name>A0ABZ1WAF3_9ACTN</name>
<dbReference type="InterPro" id="IPR036291">
    <property type="entry name" value="NAD(P)-bd_dom_sf"/>
</dbReference>
<evidence type="ECO:0000259" key="1">
    <source>
        <dbReference type="Pfam" id="PF01370"/>
    </source>
</evidence>
<dbReference type="InterPro" id="IPR001509">
    <property type="entry name" value="Epimerase_deHydtase"/>
</dbReference>
<accession>A0ABZ1WAF3</accession>
<protein>
    <submittedName>
        <fullName evidence="2">NAD(P)-dependent oxidoreductase</fullName>
    </submittedName>
</protein>
<reference evidence="2 3" key="1">
    <citation type="submission" date="2022-10" db="EMBL/GenBank/DDBJ databases">
        <title>The complete genomes of actinobacterial strains from the NBC collection.</title>
        <authorList>
            <person name="Joergensen T.S."/>
            <person name="Alvarez Arevalo M."/>
            <person name="Sterndorff E.B."/>
            <person name="Faurdal D."/>
            <person name="Vuksanovic O."/>
            <person name="Mourched A.-S."/>
            <person name="Charusanti P."/>
            <person name="Shaw S."/>
            <person name="Blin K."/>
            <person name="Weber T."/>
        </authorList>
    </citation>
    <scope>NUCLEOTIDE SEQUENCE [LARGE SCALE GENOMIC DNA]</scope>
    <source>
        <strain evidence="2 3">NBC_01247</strain>
    </source>
</reference>
<dbReference type="SUPFAM" id="SSF51735">
    <property type="entry name" value="NAD(P)-binding Rossmann-fold domains"/>
    <property type="match status" value="1"/>
</dbReference>
<dbReference type="PANTHER" id="PTHR43245">
    <property type="entry name" value="BIFUNCTIONAL POLYMYXIN RESISTANCE PROTEIN ARNA"/>
    <property type="match status" value="1"/>
</dbReference>
<dbReference type="Proteomes" id="UP001432014">
    <property type="component" value="Chromosome"/>
</dbReference>
<dbReference type="Gene3D" id="3.40.50.720">
    <property type="entry name" value="NAD(P)-binding Rossmann-like Domain"/>
    <property type="match status" value="1"/>
</dbReference>
<gene>
    <name evidence="2" type="ORF">OG469_20530</name>
</gene>
<sequence>MRIAVTGASGFCGSQVARAAAAQGAEVLCLGRSPGPVGRHVPWDATAGRPDLAGAHLVIHCAAAVGDPPPGSPDEARQYAVNVEGTARLLEAAAGRPVVWVSSASVYDPRPDRSLVDEDHPTTGGHLNAYGRSKAAGERLALAAGAVVLRPRAVYGPGDPHLVPRLLERVRRGRLLLPGPDVALSLTAVQNLADACLAAADWAPGAYNIADARPYRRDEAVRRVLRAHDREARIGHLPVRLAEFAARTGRVPGLTPYAVDQLARSVVLDIGRARATGWRPRWDLDTVLLRERRERLERRDRQERLERRGRPGRPGA</sequence>
<dbReference type="EMBL" id="CP108482">
    <property type="protein sequence ID" value="WUS57690.1"/>
    <property type="molecule type" value="Genomic_DNA"/>
</dbReference>
<evidence type="ECO:0000313" key="2">
    <source>
        <dbReference type="EMBL" id="WUS57690.1"/>
    </source>
</evidence>
<dbReference type="PANTHER" id="PTHR43245:SF52">
    <property type="entry name" value="NAD-DEPENDENT EPIMERASE_DEHYDRATASE"/>
    <property type="match status" value="1"/>
</dbReference>
<dbReference type="Pfam" id="PF01370">
    <property type="entry name" value="Epimerase"/>
    <property type="match status" value="1"/>
</dbReference>
<evidence type="ECO:0000313" key="3">
    <source>
        <dbReference type="Proteomes" id="UP001432014"/>
    </source>
</evidence>
<organism evidence="2 3">
    <name type="scientific">Kitasatospora herbaricolor</name>
    <dbReference type="NCBI Taxonomy" id="68217"/>
    <lineage>
        <taxon>Bacteria</taxon>
        <taxon>Bacillati</taxon>
        <taxon>Actinomycetota</taxon>
        <taxon>Actinomycetes</taxon>
        <taxon>Kitasatosporales</taxon>
        <taxon>Streptomycetaceae</taxon>
        <taxon>Kitasatospora</taxon>
    </lineage>
</organism>